<evidence type="ECO:0000313" key="3">
    <source>
        <dbReference type="Proteomes" id="UP001296873"/>
    </source>
</evidence>
<dbReference type="Proteomes" id="UP001296873">
    <property type="component" value="Unassembled WGS sequence"/>
</dbReference>
<name>A0ABS1D8Y7_9PROT</name>
<dbReference type="Pfam" id="PF00583">
    <property type="entry name" value="Acetyltransf_1"/>
    <property type="match status" value="1"/>
</dbReference>
<proteinExistence type="predicted"/>
<dbReference type="CDD" id="cd04301">
    <property type="entry name" value="NAT_SF"/>
    <property type="match status" value="1"/>
</dbReference>
<sequence length="198" mass="21581">MSTRTLLSRQAGVWKLLRESGPMTRELDGLTITTEAGDGPRQDLLEARLYQPGGLFEVRLPRTCPKFSAMAWRNGEPVGLAMLLNEANYPGHGMLSWGFALGLLGAYVVPDARGQGIARACCRGLDAHLTAILAGRRWRGTDSPVHLVSEPRLLALARPAFRPHVAARPGSDVDTDPNTEVSTIRACWRALPHPRRAA</sequence>
<keyword evidence="3" id="KW-1185">Reference proteome</keyword>
<gene>
    <name evidence="2" type="ORF">CKO28_00835</name>
</gene>
<dbReference type="SUPFAM" id="SSF55729">
    <property type="entry name" value="Acyl-CoA N-acyltransferases (Nat)"/>
    <property type="match status" value="1"/>
</dbReference>
<dbReference type="EMBL" id="NRRL01000001">
    <property type="protein sequence ID" value="MBK1666587.1"/>
    <property type="molecule type" value="Genomic_DNA"/>
</dbReference>
<accession>A0ABS1D8Y7</accession>
<dbReference type="InterPro" id="IPR000182">
    <property type="entry name" value="GNAT_dom"/>
</dbReference>
<dbReference type="RefSeq" id="WP_200338636.1">
    <property type="nucleotide sequence ID" value="NZ_NRRL01000001.1"/>
</dbReference>
<protein>
    <recommendedName>
        <fullName evidence="1">N-acetyltransferase domain-containing protein</fullName>
    </recommendedName>
</protein>
<feature type="domain" description="N-acetyltransferase" evidence="1">
    <location>
        <begin position="65"/>
        <end position="125"/>
    </location>
</feature>
<reference evidence="2 3" key="1">
    <citation type="journal article" date="2020" name="Microorganisms">
        <title>Osmotic Adaptation and Compatible Solute Biosynthesis of Phototrophic Bacteria as Revealed from Genome Analyses.</title>
        <authorList>
            <person name="Imhoff J.F."/>
            <person name="Rahn T."/>
            <person name="Kunzel S."/>
            <person name="Keller A."/>
            <person name="Neulinger S.C."/>
        </authorList>
    </citation>
    <scope>NUCLEOTIDE SEQUENCE [LARGE SCALE GENOMIC DNA]</scope>
    <source>
        <strain evidence="2 3">DSM 9895</strain>
    </source>
</reference>
<dbReference type="Gene3D" id="3.40.630.30">
    <property type="match status" value="1"/>
</dbReference>
<dbReference type="InterPro" id="IPR016181">
    <property type="entry name" value="Acyl_CoA_acyltransferase"/>
</dbReference>
<organism evidence="2 3">
    <name type="scientific">Rhodovibrio sodomensis</name>
    <dbReference type="NCBI Taxonomy" id="1088"/>
    <lineage>
        <taxon>Bacteria</taxon>
        <taxon>Pseudomonadati</taxon>
        <taxon>Pseudomonadota</taxon>
        <taxon>Alphaproteobacteria</taxon>
        <taxon>Rhodospirillales</taxon>
        <taxon>Rhodovibrionaceae</taxon>
        <taxon>Rhodovibrio</taxon>
    </lineage>
</organism>
<evidence type="ECO:0000313" key="2">
    <source>
        <dbReference type="EMBL" id="MBK1666587.1"/>
    </source>
</evidence>
<evidence type="ECO:0000259" key="1">
    <source>
        <dbReference type="Pfam" id="PF00583"/>
    </source>
</evidence>
<comment type="caution">
    <text evidence="2">The sequence shown here is derived from an EMBL/GenBank/DDBJ whole genome shotgun (WGS) entry which is preliminary data.</text>
</comment>